<dbReference type="GO" id="GO:0016405">
    <property type="term" value="F:CoA-ligase activity"/>
    <property type="evidence" value="ECO:0007669"/>
    <property type="project" value="UniProtKB-ARBA"/>
</dbReference>
<name>A0A923HH94_9BURK</name>
<gene>
    <name evidence="7" type="ORF">H8K32_05840</name>
</gene>
<evidence type="ECO:0000256" key="3">
    <source>
        <dbReference type="ARBA" id="ARBA00022741"/>
    </source>
</evidence>
<evidence type="ECO:0000256" key="2">
    <source>
        <dbReference type="ARBA" id="ARBA00022598"/>
    </source>
</evidence>
<evidence type="ECO:0000256" key="4">
    <source>
        <dbReference type="ARBA" id="ARBA00022840"/>
    </source>
</evidence>
<dbReference type="GO" id="GO:0005524">
    <property type="term" value="F:ATP binding"/>
    <property type="evidence" value="ECO:0007669"/>
    <property type="project" value="UniProtKB-KW"/>
</dbReference>
<dbReference type="PROSITE" id="PS00455">
    <property type="entry name" value="AMP_BINDING"/>
    <property type="match status" value="1"/>
</dbReference>
<dbReference type="Gene3D" id="3.40.50.12780">
    <property type="entry name" value="N-terminal domain of ligase-like"/>
    <property type="match status" value="1"/>
</dbReference>
<dbReference type="SUPFAM" id="SSF56801">
    <property type="entry name" value="Acetyl-CoA synthetase-like"/>
    <property type="match status" value="1"/>
</dbReference>
<keyword evidence="3" id="KW-0547">Nucleotide-binding</keyword>
<dbReference type="InterPro" id="IPR000873">
    <property type="entry name" value="AMP-dep_synth/lig_dom"/>
</dbReference>
<dbReference type="GO" id="GO:0006637">
    <property type="term" value="P:acyl-CoA metabolic process"/>
    <property type="evidence" value="ECO:0007669"/>
    <property type="project" value="TreeGrafter"/>
</dbReference>
<reference evidence="7" key="1">
    <citation type="submission" date="2020-08" db="EMBL/GenBank/DDBJ databases">
        <title>Novel species isolated from subtropical streams in China.</title>
        <authorList>
            <person name="Lu H."/>
        </authorList>
    </citation>
    <scope>NUCLEOTIDE SEQUENCE</scope>
    <source>
        <strain evidence="7">KACC 12607</strain>
    </source>
</reference>
<evidence type="ECO:0000256" key="1">
    <source>
        <dbReference type="ARBA" id="ARBA00006432"/>
    </source>
</evidence>
<dbReference type="InterPro" id="IPR025110">
    <property type="entry name" value="AMP-bd_C"/>
</dbReference>
<keyword evidence="8" id="KW-1185">Reference proteome</keyword>
<comment type="caution">
    <text evidence="7">The sequence shown here is derived from an EMBL/GenBank/DDBJ whole genome shotgun (WGS) entry which is preliminary data.</text>
</comment>
<dbReference type="GO" id="GO:0015645">
    <property type="term" value="F:fatty acid ligase activity"/>
    <property type="evidence" value="ECO:0007669"/>
    <property type="project" value="TreeGrafter"/>
</dbReference>
<dbReference type="PANTHER" id="PTHR43605">
    <property type="entry name" value="ACYL-COENZYME A SYNTHETASE"/>
    <property type="match status" value="1"/>
</dbReference>
<dbReference type="InterPro" id="IPR051087">
    <property type="entry name" value="Mitochondrial_ACSM"/>
</dbReference>
<feature type="domain" description="AMP-dependent synthetase/ligase" evidence="5">
    <location>
        <begin position="41"/>
        <end position="402"/>
    </location>
</feature>
<dbReference type="FunFam" id="3.30.300.30:FF:000005">
    <property type="entry name" value="Acyl-coenzyme A synthetase ACSM5, mitochondrial"/>
    <property type="match status" value="1"/>
</dbReference>
<dbReference type="PANTHER" id="PTHR43605:SF10">
    <property type="entry name" value="ACYL-COA SYNTHETASE MEDIUM CHAIN FAMILY MEMBER 3"/>
    <property type="match status" value="1"/>
</dbReference>
<dbReference type="InterPro" id="IPR020845">
    <property type="entry name" value="AMP-binding_CS"/>
</dbReference>
<sequence length="564" mass="63228">MKLQESIPNCTTEDQYQSLYQDFYWEVPEHLNIADVCCRRWADETKRTAIFYEDSAGNCSKTSYAELYKKSNQLSNLLRQQGVQRGDVVACILPQRPEMAITIMACLQLGAIIMPLSFLFGSEALAYRLGHSEATTLILDQSGVDAYMQIADRCTYLKTVIGVDCRQVPKNFAALEWETYVADMSSNFKREKTRATDPAILIYTSGTTGDPKGALIPHSAILGNLTGFVASQNWFPQEKDVFWSPADWAWTGGLMDALLPTLYFGKPIVVYQGRFSAETAFYLLQKYKVTNTFLFPTALKMMMKAFPEPRQHYKLKLRAIMSAGESVGEAVFNWCQAALRVTPNEMFGQTEVNYIVGNSNQRWPARAGSMGRPYPGHRVALINESGAEVPLGTIGEIAVNRNDVHGHPDPVFFMGYWKNDATTRNKYSGEWCRTGDLAIADADGYLWYQGRADDMFKAAGYRIGPSEIENCLIQHPAVANAAVVPKPDKDRGNLVKAYVVLCKGFIGNADLIKDLQAHVRGKLAPYEYPKEIEFIDALPMTTSGKIQRHILRRQESERGKLKAN</sequence>
<dbReference type="GO" id="GO:0006633">
    <property type="term" value="P:fatty acid biosynthetic process"/>
    <property type="evidence" value="ECO:0007669"/>
    <property type="project" value="TreeGrafter"/>
</dbReference>
<feature type="domain" description="AMP-binding enzyme C-terminal" evidence="6">
    <location>
        <begin position="467"/>
        <end position="545"/>
    </location>
</feature>
<dbReference type="EMBL" id="JACOFV010000004">
    <property type="protein sequence ID" value="MBC3861617.1"/>
    <property type="molecule type" value="Genomic_DNA"/>
</dbReference>
<evidence type="ECO:0000259" key="6">
    <source>
        <dbReference type="Pfam" id="PF13193"/>
    </source>
</evidence>
<dbReference type="Pfam" id="PF00501">
    <property type="entry name" value="AMP-binding"/>
    <property type="match status" value="1"/>
</dbReference>
<dbReference type="AlphaFoldDB" id="A0A923HH94"/>
<dbReference type="Gene3D" id="3.30.300.30">
    <property type="match status" value="1"/>
</dbReference>
<dbReference type="Proteomes" id="UP000634011">
    <property type="component" value="Unassembled WGS sequence"/>
</dbReference>
<evidence type="ECO:0000259" key="5">
    <source>
        <dbReference type="Pfam" id="PF00501"/>
    </source>
</evidence>
<organism evidence="7 8">
    <name type="scientific">Undibacterium jejuense</name>
    <dbReference type="NCBI Taxonomy" id="1344949"/>
    <lineage>
        <taxon>Bacteria</taxon>
        <taxon>Pseudomonadati</taxon>
        <taxon>Pseudomonadota</taxon>
        <taxon>Betaproteobacteria</taxon>
        <taxon>Burkholderiales</taxon>
        <taxon>Oxalobacteraceae</taxon>
        <taxon>Undibacterium</taxon>
    </lineage>
</organism>
<dbReference type="Pfam" id="PF13193">
    <property type="entry name" value="AMP-binding_C"/>
    <property type="match status" value="1"/>
</dbReference>
<keyword evidence="2" id="KW-0436">Ligase</keyword>
<protein>
    <submittedName>
        <fullName evidence="7">AMP-binding protein</fullName>
    </submittedName>
</protein>
<dbReference type="InterPro" id="IPR042099">
    <property type="entry name" value="ANL_N_sf"/>
</dbReference>
<dbReference type="InterPro" id="IPR045851">
    <property type="entry name" value="AMP-bd_C_sf"/>
</dbReference>
<evidence type="ECO:0000313" key="7">
    <source>
        <dbReference type="EMBL" id="MBC3861617.1"/>
    </source>
</evidence>
<dbReference type="RefSeq" id="WP_186911550.1">
    <property type="nucleotide sequence ID" value="NZ_JACOFV010000004.1"/>
</dbReference>
<accession>A0A923HH94</accession>
<proteinExistence type="inferred from homology"/>
<evidence type="ECO:0000313" key="8">
    <source>
        <dbReference type="Proteomes" id="UP000634011"/>
    </source>
</evidence>
<keyword evidence="4" id="KW-0067">ATP-binding</keyword>
<dbReference type="GO" id="GO:0004321">
    <property type="term" value="F:fatty-acyl-CoA synthase activity"/>
    <property type="evidence" value="ECO:0007669"/>
    <property type="project" value="TreeGrafter"/>
</dbReference>
<comment type="similarity">
    <text evidence="1">Belongs to the ATP-dependent AMP-binding enzyme family.</text>
</comment>